<comment type="function">
    <text evidence="7">Phosphorylates Ins(1,3,4,5,6)P5 at position 2 to form Ins(1,2,3,4,5,6)P6 (InsP6 or phytate).</text>
</comment>
<dbReference type="Gene3D" id="3.30.200.110">
    <property type="entry name" value="Inositol-pentakisphosphate 2-kinase, N-lobe"/>
    <property type="match status" value="1"/>
</dbReference>
<keyword evidence="3 7" id="KW-0808">Transferase</keyword>
<comment type="catalytic activity">
    <reaction evidence="7">
        <text>1D-myo-inositol 1,3,4,5,6-pentakisphosphate + ATP = 1D-myo-inositol hexakisphosphate + ADP + H(+)</text>
        <dbReference type="Rhea" id="RHEA:20313"/>
        <dbReference type="ChEBI" id="CHEBI:15378"/>
        <dbReference type="ChEBI" id="CHEBI:30616"/>
        <dbReference type="ChEBI" id="CHEBI:57733"/>
        <dbReference type="ChEBI" id="CHEBI:58130"/>
        <dbReference type="ChEBI" id="CHEBI:456216"/>
        <dbReference type="EC" id="2.7.1.158"/>
    </reaction>
</comment>
<dbReference type="EMBL" id="JAHWGI010000101">
    <property type="protein sequence ID" value="KAK3909464.1"/>
    <property type="molecule type" value="Genomic_DNA"/>
</dbReference>
<organism evidence="8 9">
    <name type="scientific">Frankliniella fusca</name>
    <dbReference type="NCBI Taxonomy" id="407009"/>
    <lineage>
        <taxon>Eukaryota</taxon>
        <taxon>Metazoa</taxon>
        <taxon>Ecdysozoa</taxon>
        <taxon>Arthropoda</taxon>
        <taxon>Hexapoda</taxon>
        <taxon>Insecta</taxon>
        <taxon>Pterygota</taxon>
        <taxon>Neoptera</taxon>
        <taxon>Paraneoptera</taxon>
        <taxon>Thysanoptera</taxon>
        <taxon>Terebrantia</taxon>
        <taxon>Thripoidea</taxon>
        <taxon>Thripidae</taxon>
        <taxon>Frankliniella</taxon>
    </lineage>
</organism>
<evidence type="ECO:0000256" key="4">
    <source>
        <dbReference type="ARBA" id="ARBA00022741"/>
    </source>
</evidence>
<reference evidence="8" key="2">
    <citation type="journal article" date="2023" name="BMC Genomics">
        <title>Pest status, molecular evolution, and epigenetic factors derived from the genome assembly of Frankliniella fusca, a thysanopteran phytovirus vector.</title>
        <authorList>
            <person name="Catto M.A."/>
            <person name="Labadie P.E."/>
            <person name="Jacobson A.L."/>
            <person name="Kennedy G.G."/>
            <person name="Srinivasan R."/>
            <person name="Hunt B.G."/>
        </authorList>
    </citation>
    <scope>NUCLEOTIDE SEQUENCE</scope>
    <source>
        <strain evidence="8">PL_HMW_Pooled</strain>
    </source>
</reference>
<dbReference type="PANTHER" id="PTHR14456">
    <property type="entry name" value="INOSITOL POLYPHOSPHATE KINASE 1"/>
    <property type="match status" value="1"/>
</dbReference>
<keyword evidence="4 7" id="KW-0547">Nucleotide-binding</keyword>
<evidence type="ECO:0000313" key="8">
    <source>
        <dbReference type="EMBL" id="KAK3909464.1"/>
    </source>
</evidence>
<dbReference type="GO" id="GO:0032958">
    <property type="term" value="P:inositol phosphate biosynthetic process"/>
    <property type="evidence" value="ECO:0007669"/>
    <property type="project" value="TreeGrafter"/>
</dbReference>
<evidence type="ECO:0000256" key="6">
    <source>
        <dbReference type="ARBA" id="ARBA00022840"/>
    </source>
</evidence>
<evidence type="ECO:0000256" key="1">
    <source>
        <dbReference type="ARBA" id="ARBA00007229"/>
    </source>
</evidence>
<comment type="domain">
    <text evidence="7">The EXKPK motif is conserved in inositol-pentakisphosphate 2-kinases of both family 1 and 2.</text>
</comment>
<accession>A0AAE1GV00</accession>
<evidence type="ECO:0000256" key="2">
    <source>
        <dbReference type="ARBA" id="ARBA00012023"/>
    </source>
</evidence>
<keyword evidence="9" id="KW-1185">Reference proteome</keyword>
<dbReference type="PANTHER" id="PTHR14456:SF2">
    <property type="entry name" value="INOSITOL-PENTAKISPHOSPHATE 2-KINASE"/>
    <property type="match status" value="1"/>
</dbReference>
<dbReference type="InterPro" id="IPR009286">
    <property type="entry name" value="Ins_P5_2-kin"/>
</dbReference>
<keyword evidence="5 7" id="KW-0418">Kinase</keyword>
<proteinExistence type="inferred from homology"/>
<protein>
    <recommendedName>
        <fullName evidence="2 7">Inositol-pentakisphosphate 2-kinase</fullName>
        <ecNumber evidence="2 7">2.7.1.158</ecNumber>
    </recommendedName>
</protein>
<name>A0AAE1GV00_9NEOP</name>
<comment type="caution">
    <text evidence="8">The sequence shown here is derived from an EMBL/GenBank/DDBJ whole genome shotgun (WGS) entry which is preliminary data.</text>
</comment>
<dbReference type="Proteomes" id="UP001219518">
    <property type="component" value="Unassembled WGS sequence"/>
</dbReference>
<gene>
    <name evidence="8" type="ORF">KUF71_003896</name>
</gene>
<dbReference type="EC" id="2.7.1.158" evidence="2 7"/>
<comment type="similarity">
    <text evidence="1">Belongs to the IPK1 type 2 family.</text>
</comment>
<dbReference type="Pfam" id="PF06090">
    <property type="entry name" value="Ins_P5_2-kin"/>
    <property type="match status" value="1"/>
</dbReference>
<evidence type="ECO:0000256" key="3">
    <source>
        <dbReference type="ARBA" id="ARBA00022679"/>
    </source>
</evidence>
<dbReference type="AlphaFoldDB" id="A0AAE1GV00"/>
<evidence type="ECO:0000313" key="9">
    <source>
        <dbReference type="Proteomes" id="UP001219518"/>
    </source>
</evidence>
<dbReference type="GO" id="GO:0035299">
    <property type="term" value="F:inositol-1,3,4,5,6-pentakisphosphate 2-kinase activity"/>
    <property type="evidence" value="ECO:0007669"/>
    <property type="project" value="UniProtKB-EC"/>
</dbReference>
<dbReference type="GO" id="GO:0005634">
    <property type="term" value="C:nucleus"/>
    <property type="evidence" value="ECO:0007669"/>
    <property type="project" value="TreeGrafter"/>
</dbReference>
<keyword evidence="6 7" id="KW-0067">ATP-binding</keyword>
<evidence type="ECO:0000256" key="7">
    <source>
        <dbReference type="RuleBase" id="RU364126"/>
    </source>
</evidence>
<reference evidence="8" key="1">
    <citation type="submission" date="2021-07" db="EMBL/GenBank/DDBJ databases">
        <authorList>
            <person name="Catto M.A."/>
            <person name="Jacobson A."/>
            <person name="Kennedy G."/>
            <person name="Labadie P."/>
            <person name="Hunt B.G."/>
            <person name="Srinivasan R."/>
        </authorList>
    </citation>
    <scope>NUCLEOTIDE SEQUENCE</scope>
    <source>
        <strain evidence="8">PL_HMW_Pooled</strain>
        <tissue evidence="8">Head</tissue>
    </source>
</reference>
<sequence>MSGSVCPEHFGAVTFELRKHNWKYRGEGNANIALSLPDERQLIRLPKFGSNDTLEEVEIWRRLSTNILFISVVMKQILGPMFVSPSSLIYLPHNEIEYLNQELDVVRPDSRKHKKLAFCGGEICDDHAFIPKVISEKFGNQSVCIELKLKQGIFPPAESQLKNCAFCCKQELKLRDGSCSERSKYCPLDMFSGHQERMIYALKSLFLTPQNNLRIFCDGNLVFGDGYSIEDLQLVLTQWMHCTAGSDLFERLSCLLVQALTKKVNNNCDITTNSPTSWFHDGAPRLDSRITEQYGSINEDFPLSNKKPCDFERETLPEGCILHHLAQAQSLDQYGVVAVYNMLMSDQHSVIASETKSASSNTDYVHGIMKKRCSSQLSPIELYLISATVRDCSLLICFQELKDQSFESLRLPTVEDEPSKTKYIFKITAVDLDPKPLSCIKSHMKRNAMIQDACIKAALAPS</sequence>
<dbReference type="InterPro" id="IPR043001">
    <property type="entry name" value="IP5_2-K_N_lobe"/>
</dbReference>
<evidence type="ECO:0000256" key="5">
    <source>
        <dbReference type="ARBA" id="ARBA00022777"/>
    </source>
</evidence>
<dbReference type="GO" id="GO:0005524">
    <property type="term" value="F:ATP binding"/>
    <property type="evidence" value="ECO:0007669"/>
    <property type="project" value="UniProtKB-KW"/>
</dbReference>